<evidence type="ECO:0000259" key="7">
    <source>
        <dbReference type="PROSITE" id="PS52002"/>
    </source>
</evidence>
<evidence type="ECO:0000313" key="8">
    <source>
        <dbReference type="EMBL" id="OTA30411.1"/>
    </source>
</evidence>
<reference evidence="8 9" key="1">
    <citation type="submission" date="2017-01" db="EMBL/GenBank/DDBJ databases">
        <title>The recent genome duplication of the halophilic yeast Hortaea werneckii: insights from long-read sequencing.</title>
        <authorList>
            <person name="Sinha S."/>
            <person name="Flibotte S."/>
            <person name="Neira M."/>
            <person name="Lenassi M."/>
            <person name="Gostincar C."/>
            <person name="Stajich J.E."/>
            <person name="Nislow C.E."/>
        </authorList>
    </citation>
    <scope>NUCLEOTIDE SEQUENCE [LARGE SCALE GENOMIC DNA]</scope>
    <source>
        <strain evidence="8 9">EXF-2000</strain>
    </source>
</reference>
<evidence type="ECO:0000259" key="5">
    <source>
        <dbReference type="PROSITE" id="PS51513"/>
    </source>
</evidence>
<dbReference type="Pfam" id="PF12701">
    <property type="entry name" value="LSM14"/>
    <property type="match status" value="1"/>
</dbReference>
<dbReference type="GO" id="GO:0000932">
    <property type="term" value="C:P-body"/>
    <property type="evidence" value="ECO:0007669"/>
    <property type="project" value="TreeGrafter"/>
</dbReference>
<evidence type="ECO:0000256" key="1">
    <source>
        <dbReference type="PROSITE-ProRule" id="PRU00846"/>
    </source>
</evidence>
<feature type="compositionally biased region" description="Basic residues" evidence="3">
    <location>
        <begin position="533"/>
        <end position="543"/>
    </location>
</feature>
<feature type="short sequence motif" description="TFG box" evidence="2">
    <location>
        <begin position="504"/>
        <end position="524"/>
    </location>
</feature>
<feature type="domain" description="TFG box profile" evidence="6">
    <location>
        <begin position="504"/>
        <end position="524"/>
    </location>
</feature>
<dbReference type="InterPro" id="IPR025761">
    <property type="entry name" value="FFD_box"/>
</dbReference>
<dbReference type="PROSITE" id="PS51512">
    <property type="entry name" value="DFDF"/>
    <property type="match status" value="1"/>
</dbReference>
<dbReference type="FunCoup" id="A0A1Z5T3I1">
    <property type="interactions" value="1127"/>
</dbReference>
<evidence type="ECO:0008006" key="10">
    <source>
        <dbReference type="Google" id="ProtNLM"/>
    </source>
</evidence>
<feature type="compositionally biased region" description="Gly residues" evidence="3">
    <location>
        <begin position="544"/>
        <end position="555"/>
    </location>
</feature>
<feature type="compositionally biased region" description="Low complexity" evidence="3">
    <location>
        <begin position="223"/>
        <end position="238"/>
    </location>
</feature>
<dbReference type="GO" id="GO:0033962">
    <property type="term" value="P:P-body assembly"/>
    <property type="evidence" value="ECO:0007669"/>
    <property type="project" value="TreeGrafter"/>
</dbReference>
<feature type="compositionally biased region" description="Basic and acidic residues" evidence="3">
    <location>
        <begin position="400"/>
        <end position="413"/>
    </location>
</feature>
<dbReference type="SMART" id="SM01271">
    <property type="entry name" value="LSM14"/>
    <property type="match status" value="1"/>
</dbReference>
<dbReference type="SUPFAM" id="SSF50182">
    <property type="entry name" value="Sm-like ribonucleoproteins"/>
    <property type="match status" value="1"/>
</dbReference>
<dbReference type="GO" id="GO:0003729">
    <property type="term" value="F:mRNA binding"/>
    <property type="evidence" value="ECO:0007669"/>
    <property type="project" value="TreeGrafter"/>
</dbReference>
<feature type="compositionally biased region" description="Polar residues" evidence="3">
    <location>
        <begin position="280"/>
        <end position="297"/>
    </location>
</feature>
<dbReference type="STRING" id="1157616.A0A1Z5T3I1"/>
<feature type="region of interest" description="Disordered" evidence="3">
    <location>
        <begin position="434"/>
        <end position="458"/>
    </location>
</feature>
<feature type="compositionally biased region" description="Polar residues" evidence="3">
    <location>
        <begin position="437"/>
        <end position="456"/>
    </location>
</feature>
<feature type="compositionally biased region" description="Polar residues" evidence="3">
    <location>
        <begin position="372"/>
        <end position="386"/>
    </location>
</feature>
<feature type="region of interest" description="Disordered" evidence="3">
    <location>
        <begin position="37"/>
        <end position="57"/>
    </location>
</feature>
<sequence length="573" mass="59767">MSEYIGSRISLISKSDIKYIGTLHEINSENHTVALESVSSYGTEGRKGDPSQELPGSDHVYEYIVFRGSDVKELTIVAPPAAPKENEPPRMPDDPAILGSARPTPSQQPPSTSATKPIRRPSLPNQQPFGYGPPPNQFQQQSRFQGPGGPHGFPGSPGAVPGYGGPPGMGFGPPPGYFGPPPGQGFMGPPPPGAFGPPGQMPLGPPGGPMNQRPPPGPPQQPPIGSKQGTPQPTAAAQVPPPPQGPPEAQQVNPVEMSGTPAPPPPVESKPPQAAATAPSAVTQSQQPAAQKPQRANPSRVALPLTSPNPAARPPQKPVAAPQAPQPAPPAQPNTAQDATQAATAAVAAAMAKLGPVQNRQQQQPQQVGVDNLSQQVNQMRIQDGQQRGRGRGRGGVRGGRRESKPMEVPKEDYDFDAANAKFNKGDLIKEAIATGSPVTSPTNGNVPNPMETATNGHAAADGADDVVIPAAAADKTGYDKKSSFFDDISSDLKDRMTTAESVDGRTLRREERTRNVETFGQGSVDMGYRGGFRGRGRGRGFGRGRGGYGRGGYEPRGRGRGRGGFDNSTQAV</sequence>
<dbReference type="InterPro" id="IPR025768">
    <property type="entry name" value="TFG_box"/>
</dbReference>
<feature type="domain" description="DFDF" evidence="4">
    <location>
        <begin position="402"/>
        <end position="438"/>
    </location>
</feature>
<dbReference type="InterPro" id="IPR025762">
    <property type="entry name" value="DFDF"/>
</dbReference>
<evidence type="ECO:0000259" key="4">
    <source>
        <dbReference type="PROSITE" id="PS51512"/>
    </source>
</evidence>
<feature type="compositionally biased region" description="Pro residues" evidence="3">
    <location>
        <begin position="172"/>
        <end position="222"/>
    </location>
</feature>
<dbReference type="AlphaFoldDB" id="A0A1Z5T3I1"/>
<accession>A0A1Z5T3I1</accession>
<feature type="domain" description="Sm" evidence="7">
    <location>
        <begin position="1"/>
        <end position="80"/>
    </location>
</feature>
<dbReference type="EMBL" id="MUNK01000140">
    <property type="protein sequence ID" value="OTA30411.1"/>
    <property type="molecule type" value="Genomic_DNA"/>
</dbReference>
<evidence type="ECO:0000259" key="6">
    <source>
        <dbReference type="PROSITE" id="PS51536"/>
    </source>
</evidence>
<feature type="region of interest" description="Disordered" evidence="3">
    <location>
        <begin position="76"/>
        <end position="413"/>
    </location>
</feature>
<dbReference type="InterPro" id="IPR019050">
    <property type="entry name" value="FDF_dom"/>
</dbReference>
<feature type="compositionally biased region" description="Basic and acidic residues" evidence="3">
    <location>
        <begin position="84"/>
        <end position="93"/>
    </location>
</feature>
<dbReference type="OrthoDB" id="21539at2759"/>
<feature type="compositionally biased region" description="Low complexity" evidence="3">
    <location>
        <begin position="333"/>
        <end position="367"/>
    </location>
</feature>
<evidence type="ECO:0000313" key="9">
    <source>
        <dbReference type="Proteomes" id="UP000194280"/>
    </source>
</evidence>
<protein>
    <recommendedName>
        <fullName evidence="10">DFDF domain-containing protein</fullName>
    </recommendedName>
</protein>
<dbReference type="InterPro" id="IPR010920">
    <property type="entry name" value="LSM_dom_sf"/>
</dbReference>
<dbReference type="PANTHER" id="PTHR13586:SF0">
    <property type="entry name" value="TRAILER HITCH, ISOFORM H"/>
    <property type="match status" value="1"/>
</dbReference>
<dbReference type="PROSITE" id="PS51513">
    <property type="entry name" value="FFD"/>
    <property type="match status" value="1"/>
</dbReference>
<dbReference type="PROSITE" id="PS51536">
    <property type="entry name" value="TFG"/>
    <property type="match status" value="1"/>
</dbReference>
<name>A0A1Z5T3I1_HORWE</name>
<feature type="compositionally biased region" description="Basic and acidic residues" evidence="3">
    <location>
        <begin position="497"/>
        <end position="516"/>
    </location>
</feature>
<dbReference type="InterPro" id="IPR025609">
    <property type="entry name" value="Lsm14-like_N"/>
</dbReference>
<dbReference type="InterPro" id="IPR047575">
    <property type="entry name" value="Sm"/>
</dbReference>
<dbReference type="PROSITE" id="PS52002">
    <property type="entry name" value="SM"/>
    <property type="match status" value="1"/>
</dbReference>
<dbReference type="Pfam" id="PF09532">
    <property type="entry name" value="FDF"/>
    <property type="match status" value="1"/>
</dbReference>
<evidence type="ECO:0000256" key="3">
    <source>
        <dbReference type="SAM" id="MobiDB-lite"/>
    </source>
</evidence>
<keyword evidence="9" id="KW-1185">Reference proteome</keyword>
<dbReference type="Gene3D" id="2.30.30.100">
    <property type="match status" value="1"/>
</dbReference>
<dbReference type="SMART" id="SM01199">
    <property type="entry name" value="FDF"/>
    <property type="match status" value="1"/>
</dbReference>
<dbReference type="PANTHER" id="PTHR13586">
    <property type="entry name" value="SCD6 PROTEIN-RELATED"/>
    <property type="match status" value="1"/>
</dbReference>
<dbReference type="VEuPathDB" id="FungiDB:BTJ68_11042"/>
<dbReference type="Proteomes" id="UP000194280">
    <property type="component" value="Unassembled WGS sequence"/>
</dbReference>
<dbReference type="InParanoid" id="A0A1Z5T3I1"/>
<gene>
    <name evidence="8" type="ORF">BTJ68_11042</name>
</gene>
<feature type="region of interest" description="Disordered" evidence="3">
    <location>
        <begin position="497"/>
        <end position="573"/>
    </location>
</feature>
<feature type="domain" description="FFD box profile" evidence="5">
    <location>
        <begin position="477"/>
        <end position="493"/>
    </location>
</feature>
<dbReference type="GO" id="GO:0034063">
    <property type="term" value="P:stress granule assembly"/>
    <property type="evidence" value="ECO:0007669"/>
    <property type="project" value="TreeGrafter"/>
</dbReference>
<feature type="short sequence motif" description="FFD box" evidence="1">
    <location>
        <begin position="477"/>
        <end position="493"/>
    </location>
</feature>
<feature type="compositionally biased region" description="Low complexity" evidence="3">
    <location>
        <begin position="100"/>
        <end position="115"/>
    </location>
</feature>
<evidence type="ECO:0000256" key="2">
    <source>
        <dbReference type="PROSITE-ProRule" id="PRU00869"/>
    </source>
</evidence>
<proteinExistence type="predicted"/>
<comment type="caution">
    <text evidence="8">The sequence shown here is derived from an EMBL/GenBank/DDBJ whole genome shotgun (WGS) entry which is preliminary data.</text>
</comment>
<organism evidence="8 9">
    <name type="scientific">Hortaea werneckii EXF-2000</name>
    <dbReference type="NCBI Taxonomy" id="1157616"/>
    <lineage>
        <taxon>Eukaryota</taxon>
        <taxon>Fungi</taxon>
        <taxon>Dikarya</taxon>
        <taxon>Ascomycota</taxon>
        <taxon>Pezizomycotina</taxon>
        <taxon>Dothideomycetes</taxon>
        <taxon>Dothideomycetidae</taxon>
        <taxon>Mycosphaerellales</taxon>
        <taxon>Teratosphaeriaceae</taxon>
        <taxon>Hortaea</taxon>
    </lineage>
</organism>
<dbReference type="CDD" id="cd01736">
    <property type="entry name" value="LSm14_N"/>
    <property type="match status" value="1"/>
</dbReference>
<feature type="compositionally biased region" description="Gly residues" evidence="3">
    <location>
        <begin position="161"/>
        <end position="171"/>
    </location>
</feature>